<organism evidence="2 3">
    <name type="scientific">Pleurodeles waltl</name>
    <name type="common">Iberian ribbed newt</name>
    <dbReference type="NCBI Taxonomy" id="8319"/>
    <lineage>
        <taxon>Eukaryota</taxon>
        <taxon>Metazoa</taxon>
        <taxon>Chordata</taxon>
        <taxon>Craniata</taxon>
        <taxon>Vertebrata</taxon>
        <taxon>Euteleostomi</taxon>
        <taxon>Amphibia</taxon>
        <taxon>Batrachia</taxon>
        <taxon>Caudata</taxon>
        <taxon>Salamandroidea</taxon>
        <taxon>Salamandridae</taxon>
        <taxon>Pleurodelinae</taxon>
        <taxon>Pleurodeles</taxon>
    </lineage>
</organism>
<reference evidence="2" key="1">
    <citation type="journal article" date="2022" name="bioRxiv">
        <title>Sequencing and chromosome-scale assembly of the giantPleurodeles waltlgenome.</title>
        <authorList>
            <person name="Brown T."/>
            <person name="Elewa A."/>
            <person name="Iarovenko S."/>
            <person name="Subramanian E."/>
            <person name="Araus A.J."/>
            <person name="Petzold A."/>
            <person name="Susuki M."/>
            <person name="Suzuki K.-i.T."/>
            <person name="Hayashi T."/>
            <person name="Toyoda A."/>
            <person name="Oliveira C."/>
            <person name="Osipova E."/>
            <person name="Leigh N.D."/>
            <person name="Simon A."/>
            <person name="Yun M.H."/>
        </authorList>
    </citation>
    <scope>NUCLEOTIDE SEQUENCE</scope>
    <source>
        <strain evidence="2">20211129_DDA</strain>
        <tissue evidence="2">Liver</tissue>
    </source>
</reference>
<protein>
    <submittedName>
        <fullName evidence="2">Uncharacterized protein</fullName>
    </submittedName>
</protein>
<accession>A0AAV7REY9</accession>
<sequence length="301" mass="31737">MECTPQALQDEWQGIGFWFDEGRGDPWEAKGKTGIAMAHIRSAACRGEKVGVVGGRMSAIARPDLEWSDEEGELTPLGGVKVPSSSDVADSGEHRVAQNPLSEETALHRVSGLTAAWDPESSTSRRFGVALQRGPVEHHGAFVLSCMVGQKCMVSGEGLSGYGMAPQASLTVNPMWGLCGATRCGVCSLTDKPYVQPCHLGQAAQHGIICGLKYEVLVKDVELDSEEDSLEEGEIAEVAGPSSAKVGEKGGQLMGGLGNLIVLTVLFFRDNDKDGDQYGASEGSHTGQAASFGADTDLEAR</sequence>
<dbReference type="AlphaFoldDB" id="A0AAV7REY9"/>
<dbReference type="Proteomes" id="UP001066276">
    <property type="component" value="Chromosome 5"/>
</dbReference>
<feature type="region of interest" description="Disordered" evidence="1">
    <location>
        <begin position="277"/>
        <end position="301"/>
    </location>
</feature>
<name>A0AAV7REY9_PLEWA</name>
<dbReference type="EMBL" id="JANPWB010000009">
    <property type="protein sequence ID" value="KAJ1149458.1"/>
    <property type="molecule type" value="Genomic_DNA"/>
</dbReference>
<evidence type="ECO:0000256" key="1">
    <source>
        <dbReference type="SAM" id="MobiDB-lite"/>
    </source>
</evidence>
<comment type="caution">
    <text evidence="2">The sequence shown here is derived from an EMBL/GenBank/DDBJ whole genome shotgun (WGS) entry which is preliminary data.</text>
</comment>
<gene>
    <name evidence="2" type="ORF">NDU88_002266</name>
</gene>
<evidence type="ECO:0000313" key="2">
    <source>
        <dbReference type="EMBL" id="KAJ1149458.1"/>
    </source>
</evidence>
<proteinExistence type="predicted"/>
<evidence type="ECO:0000313" key="3">
    <source>
        <dbReference type="Proteomes" id="UP001066276"/>
    </source>
</evidence>
<keyword evidence="3" id="KW-1185">Reference proteome</keyword>